<dbReference type="Proteomes" id="UP000728106">
    <property type="component" value="Unassembled WGS sequence"/>
</dbReference>
<evidence type="ECO:0000313" key="4">
    <source>
        <dbReference type="EMBL" id="MBJ7632413.1"/>
    </source>
</evidence>
<dbReference type="AlphaFoldDB" id="A0A4Z0RL45"/>
<reference evidence="5 6" key="2">
    <citation type="journal article" date="2021" name="Int. J. Food Microbiol.">
        <title>Safety demonstration of a microbial species for use in the food chain: Weissella confusa.</title>
        <authorList>
            <person name="Bourdichon F."/>
            <person name="Patrone V."/>
            <person name="Fontana A."/>
            <person name="Milani G."/>
            <person name="Morelli L."/>
        </authorList>
    </citation>
    <scope>NUCLEOTIDE SEQUENCE [LARGE SCALE GENOMIC DNA]</scope>
    <source>
        <strain evidence="4">CCUG 30943</strain>
        <strain evidence="5 6">CCUG 43002</strain>
    </source>
</reference>
<comment type="caution">
    <text evidence="5">The sequence shown here is derived from an EMBL/GenBank/DDBJ whole genome shotgun (WGS) entry which is preliminary data.</text>
</comment>
<keyword evidence="2" id="KW-0732">Signal</keyword>
<dbReference type="RefSeq" id="WP_135411253.1">
    <property type="nucleotide sequence ID" value="NZ_JAAOCP010000004.1"/>
</dbReference>
<protein>
    <submittedName>
        <fullName evidence="5">WxL domain-containing protein</fullName>
    </submittedName>
</protein>
<dbReference type="InterPro" id="IPR027994">
    <property type="entry name" value="WxL_dom"/>
</dbReference>
<evidence type="ECO:0000259" key="3">
    <source>
        <dbReference type="Pfam" id="PF13731"/>
    </source>
</evidence>
<feature type="signal peptide" evidence="2">
    <location>
        <begin position="1"/>
        <end position="25"/>
    </location>
</feature>
<feature type="chain" id="PRO_5044616902" evidence="2">
    <location>
        <begin position="26"/>
        <end position="274"/>
    </location>
</feature>
<gene>
    <name evidence="5" type="ORF">HAU20_04005</name>
    <name evidence="4" type="ORF">HAU43_04855</name>
</gene>
<dbReference type="Proteomes" id="UP000808038">
    <property type="component" value="Unassembled WGS sequence"/>
</dbReference>
<keyword evidence="6" id="KW-1185">Reference proteome</keyword>
<evidence type="ECO:0000313" key="5">
    <source>
        <dbReference type="EMBL" id="MBJ7638549.1"/>
    </source>
</evidence>
<feature type="domain" description="WxL" evidence="3">
    <location>
        <begin position="35"/>
        <end position="270"/>
    </location>
</feature>
<evidence type="ECO:0000256" key="1">
    <source>
        <dbReference type="SAM" id="MobiDB-lite"/>
    </source>
</evidence>
<dbReference type="EMBL" id="JAAOCX010000005">
    <property type="protein sequence ID" value="MBJ7632413.1"/>
    <property type="molecule type" value="Genomic_DNA"/>
</dbReference>
<dbReference type="EMBL" id="JAAOCP010000004">
    <property type="protein sequence ID" value="MBJ7638549.1"/>
    <property type="molecule type" value="Genomic_DNA"/>
</dbReference>
<reference evidence="5" key="1">
    <citation type="submission" date="2020-02" db="EMBL/GenBank/DDBJ databases">
        <authorList>
            <person name="Fontana A."/>
            <person name="Patrone V."/>
            <person name="Morelli L."/>
        </authorList>
    </citation>
    <scope>NUCLEOTIDE SEQUENCE</scope>
    <source>
        <strain evidence="4">CCUG 30943</strain>
        <strain evidence="5">CCUG 43002</strain>
    </source>
</reference>
<feature type="region of interest" description="Disordered" evidence="1">
    <location>
        <begin position="41"/>
        <end position="81"/>
    </location>
</feature>
<name>A0A4Z0RL45_WEICO</name>
<organism evidence="5 6">
    <name type="scientific">Weissella confusa</name>
    <name type="common">Lactobacillus confusus</name>
    <dbReference type="NCBI Taxonomy" id="1583"/>
    <lineage>
        <taxon>Bacteria</taxon>
        <taxon>Bacillati</taxon>
        <taxon>Bacillota</taxon>
        <taxon>Bacilli</taxon>
        <taxon>Lactobacillales</taxon>
        <taxon>Lactobacillaceae</taxon>
        <taxon>Weissella</taxon>
    </lineage>
</organism>
<dbReference type="Pfam" id="PF13731">
    <property type="entry name" value="WxL"/>
    <property type="match status" value="1"/>
</dbReference>
<feature type="compositionally biased region" description="Basic and acidic residues" evidence="1">
    <location>
        <begin position="63"/>
        <end position="74"/>
    </location>
</feature>
<evidence type="ECO:0000256" key="2">
    <source>
        <dbReference type="SAM" id="SignalP"/>
    </source>
</evidence>
<sequence length="274" mass="28968">MKKQFTLFAATALAAMTVVPTIGFADDSTSKTPITYDSKGTVEFVAPTTPNKPLDPTNPDPNKPLDPKNPDGNDPKPGTAGPLSLDFASSFDFGKQEITSVDKTYNASAQMIGTGKDAKYVPDYAQITDNRGTFAGWTLSVKETDSFHTSSNVELKATQIKFADLNHATTNTLKTDVTMPSAGFTLNPAGASVNIMSGAKAADGKTNGTSGTHIIRFGNDNSLKTDDTQANGEKRANTVDPSVTLAVPGSSDKMAQKYTTTLQWTLGETPTTID</sequence>
<accession>A0A4Z0RL45</accession>
<proteinExistence type="predicted"/>
<evidence type="ECO:0000313" key="6">
    <source>
        <dbReference type="Proteomes" id="UP000728106"/>
    </source>
</evidence>